<reference evidence="1 2" key="1">
    <citation type="submission" date="2018-08" db="EMBL/GenBank/DDBJ databases">
        <title>A genome reference for cultivated species of the human gut microbiota.</title>
        <authorList>
            <person name="Zou Y."/>
            <person name="Xue W."/>
            <person name="Luo G."/>
        </authorList>
    </citation>
    <scope>NUCLEOTIDE SEQUENCE [LARGE SCALE GENOMIC DNA]</scope>
    <source>
        <strain evidence="1 2">AM22-1</strain>
    </source>
</reference>
<comment type="caution">
    <text evidence="1">The sequence shown here is derived from an EMBL/GenBank/DDBJ whole genome shotgun (WGS) entry which is preliminary data.</text>
</comment>
<accession>A0A3R6IMJ5</accession>
<evidence type="ECO:0000313" key="2">
    <source>
        <dbReference type="Proteomes" id="UP000286501"/>
    </source>
</evidence>
<evidence type="ECO:0000313" key="1">
    <source>
        <dbReference type="EMBL" id="RHG60699.1"/>
    </source>
</evidence>
<dbReference type="EMBL" id="QRIN01000130">
    <property type="protein sequence ID" value="RHG60699.1"/>
    <property type="molecule type" value="Genomic_DNA"/>
</dbReference>
<sequence length="91" mass="10956">MQENEYRNLDYFSQSYNLYYKNAFCLTNCKENVISLDKFKMFDKKQKRNACIFFKILTKCINFAAENEHNVKERLGFNNTNEGPFSKRDNQ</sequence>
<organism evidence="1 2">
    <name type="scientific">Segatella copri</name>
    <dbReference type="NCBI Taxonomy" id="165179"/>
    <lineage>
        <taxon>Bacteria</taxon>
        <taxon>Pseudomonadati</taxon>
        <taxon>Bacteroidota</taxon>
        <taxon>Bacteroidia</taxon>
        <taxon>Bacteroidales</taxon>
        <taxon>Prevotellaceae</taxon>
        <taxon>Segatella</taxon>
    </lineage>
</organism>
<dbReference type="Proteomes" id="UP000286501">
    <property type="component" value="Unassembled WGS sequence"/>
</dbReference>
<name>A0A3R6IMJ5_9BACT</name>
<proteinExistence type="predicted"/>
<dbReference type="AlphaFoldDB" id="A0A3R6IMJ5"/>
<gene>
    <name evidence="1" type="ORF">DW250_15825</name>
</gene>
<protein>
    <submittedName>
        <fullName evidence="1">Uncharacterized protein</fullName>
    </submittedName>
</protein>